<dbReference type="RefSeq" id="WP_076145224.1">
    <property type="nucleotide sequence ID" value="NZ_LWLN01000001.1"/>
</dbReference>
<keyword evidence="2" id="KW-1185">Reference proteome</keyword>
<evidence type="ECO:0000313" key="1">
    <source>
        <dbReference type="EMBL" id="OLZ40860.1"/>
    </source>
</evidence>
<dbReference type="SUPFAM" id="SSF53448">
    <property type="entry name" value="Nucleotide-diphospho-sugar transferases"/>
    <property type="match status" value="1"/>
</dbReference>
<name>A0A1S8AVT0_9EURY</name>
<proteinExistence type="predicted"/>
<dbReference type="InterPro" id="IPR029044">
    <property type="entry name" value="Nucleotide-diphossugar_trans"/>
</dbReference>
<dbReference type="EMBL" id="LWLN01000001">
    <property type="protein sequence ID" value="OLZ40860.1"/>
    <property type="molecule type" value="Genomic_DNA"/>
</dbReference>
<protein>
    <recommendedName>
        <fullName evidence="3">Nucleotide-diphospho-sugar transferase domain-containing protein</fullName>
    </recommendedName>
</protein>
<dbReference type="Proteomes" id="UP000189370">
    <property type="component" value="Unassembled WGS sequence"/>
</dbReference>
<sequence>MDRGITYIAFGDVYRQLAVQSAERISELGDWPICLITNSKTHIRDELFKHIKIVQPESVWRKHRYGGGIKPEFFGESPFERTLYLDTDTYVVDGDAIDDLFALLDEYELAAAHDTVRKLEHEYGTVPDTLETSPDAFPWLNTGVVAYRKSDSVLDLFHKWRWIYHVQSTRIEGINDQAAFCEALYYNDVIHTVLPPEYNHRISHEQTLTGEVKILHGPADDYPAIADYINEYVRNRAENVESILPYQSISYYVFWNEGHVRSIPVRLTYPIRTELEYGLRRARQLATQTKNKAASGIETVLSR</sequence>
<gene>
    <name evidence="1" type="ORF">A6E15_07590</name>
</gene>
<comment type="caution">
    <text evidence="1">The sequence shown here is derived from an EMBL/GenBank/DDBJ whole genome shotgun (WGS) entry which is preliminary data.</text>
</comment>
<dbReference type="AlphaFoldDB" id="A0A1S8AVT0"/>
<reference evidence="2" key="1">
    <citation type="submission" date="2016-04" db="EMBL/GenBank/DDBJ databases">
        <authorList>
            <person name="Chen S.-C."/>
            <person name="Lai M.-C."/>
        </authorList>
    </citation>
    <scope>NUCLEOTIDE SEQUENCE [LARGE SCALE GENOMIC DNA]</scope>
    <source>
        <strain evidence="2">AB14</strain>
    </source>
</reference>
<dbReference type="Gene3D" id="3.90.550.10">
    <property type="entry name" value="Spore Coat Polysaccharide Biosynthesis Protein SpsA, Chain A"/>
    <property type="match status" value="1"/>
</dbReference>
<dbReference type="OrthoDB" id="204927at2157"/>
<accession>A0A1S8AVT0</accession>
<organism evidence="1 2">
    <name type="scientific">Natrinema saccharevitans</name>
    <dbReference type="NCBI Taxonomy" id="301967"/>
    <lineage>
        <taxon>Archaea</taxon>
        <taxon>Methanobacteriati</taxon>
        <taxon>Methanobacteriota</taxon>
        <taxon>Stenosarchaea group</taxon>
        <taxon>Halobacteria</taxon>
        <taxon>Halobacteriales</taxon>
        <taxon>Natrialbaceae</taxon>
        <taxon>Natrinema</taxon>
    </lineage>
</organism>
<evidence type="ECO:0008006" key="3">
    <source>
        <dbReference type="Google" id="ProtNLM"/>
    </source>
</evidence>
<evidence type="ECO:0000313" key="2">
    <source>
        <dbReference type="Proteomes" id="UP000189370"/>
    </source>
</evidence>